<evidence type="ECO:0000259" key="1">
    <source>
        <dbReference type="SMART" id="SM00331"/>
    </source>
</evidence>
<evidence type="ECO:0000313" key="3">
    <source>
        <dbReference type="Proteomes" id="UP000199300"/>
    </source>
</evidence>
<dbReference type="Proteomes" id="UP000199300">
    <property type="component" value="Unassembled WGS sequence"/>
</dbReference>
<keyword evidence="3" id="KW-1185">Reference proteome</keyword>
<dbReference type="STRING" id="872970.SAMN04488134_10218"/>
<dbReference type="InterPro" id="IPR039248">
    <property type="entry name" value="Ptase_RsbX"/>
</dbReference>
<dbReference type="RefSeq" id="WP_091495072.1">
    <property type="nucleotide sequence ID" value="NZ_FODJ01000002.1"/>
</dbReference>
<evidence type="ECO:0000313" key="2">
    <source>
        <dbReference type="EMBL" id="SEN81942.1"/>
    </source>
</evidence>
<dbReference type="SMART" id="SM00331">
    <property type="entry name" value="PP2C_SIG"/>
    <property type="match status" value="1"/>
</dbReference>
<dbReference type="OrthoDB" id="1090916at2"/>
<dbReference type="InterPro" id="IPR036457">
    <property type="entry name" value="PPM-type-like_dom_sf"/>
</dbReference>
<dbReference type="AlphaFoldDB" id="A0A1H8JMN8"/>
<reference evidence="2 3" key="1">
    <citation type="submission" date="2016-10" db="EMBL/GenBank/DDBJ databases">
        <authorList>
            <person name="de Groot N.N."/>
        </authorList>
    </citation>
    <scope>NUCLEOTIDE SEQUENCE [LARGE SCALE GENOMIC DNA]</scope>
    <source>
        <strain evidence="2 3">CGMCC 1.10434</strain>
    </source>
</reference>
<dbReference type="PANTHER" id="PTHR35801">
    <property type="entry name" value="PHOSPHOSERINE PHOSPHATASE RSBX"/>
    <property type="match status" value="1"/>
</dbReference>
<protein>
    <submittedName>
        <fullName evidence="2">Negative regulator of sigma-B (Phosphoserine phosphatase)</fullName>
    </submittedName>
</protein>
<organism evidence="2 3">
    <name type="scientific">Amphibacillus marinus</name>
    <dbReference type="NCBI Taxonomy" id="872970"/>
    <lineage>
        <taxon>Bacteria</taxon>
        <taxon>Bacillati</taxon>
        <taxon>Bacillota</taxon>
        <taxon>Bacilli</taxon>
        <taxon>Bacillales</taxon>
        <taxon>Bacillaceae</taxon>
        <taxon>Amphibacillus</taxon>
    </lineage>
</organism>
<dbReference type="Pfam" id="PF07228">
    <property type="entry name" value="SpoIIE"/>
    <property type="match status" value="1"/>
</dbReference>
<name>A0A1H8JMN8_9BACI</name>
<dbReference type="EMBL" id="FODJ01000002">
    <property type="protein sequence ID" value="SEN81942.1"/>
    <property type="molecule type" value="Genomic_DNA"/>
</dbReference>
<feature type="domain" description="PPM-type phosphatase" evidence="1">
    <location>
        <begin position="6"/>
        <end position="196"/>
    </location>
</feature>
<proteinExistence type="predicted"/>
<sequence>MVEPKHVSVAVYQRAKQGNYYCGDSYYYYENDDFFICALADGLGSGELARESSQAVMDTIRTNPYRDTKSMVKASNEALVGKRGVVLGVLRLDYRNKQYTYASIGNIGLMTIRADTVKKRTIPISGYLGVYARPLKEVQEPLEQGTKFALFSDGVISRDLTYKLFQKENVADITEAFAAKMSNEREDDTTLIVIKY</sequence>
<dbReference type="PANTHER" id="PTHR35801:SF1">
    <property type="entry name" value="PHOSPHOSERINE PHOSPHATASE RSBX"/>
    <property type="match status" value="1"/>
</dbReference>
<dbReference type="InterPro" id="IPR001932">
    <property type="entry name" value="PPM-type_phosphatase-like_dom"/>
</dbReference>
<accession>A0A1H8JMN8</accession>
<gene>
    <name evidence="2" type="ORF">SAMN04488134_10218</name>
</gene>
<dbReference type="SUPFAM" id="SSF81606">
    <property type="entry name" value="PP2C-like"/>
    <property type="match status" value="1"/>
</dbReference>
<dbReference type="Gene3D" id="3.60.40.10">
    <property type="entry name" value="PPM-type phosphatase domain"/>
    <property type="match status" value="1"/>
</dbReference>